<dbReference type="KEGG" id="mde:101887529"/>
<feature type="signal peptide" evidence="1">
    <location>
        <begin position="1"/>
        <end position="19"/>
    </location>
</feature>
<dbReference type="InterPro" id="IPR031874">
    <property type="entry name" value="Cuticle_Acp1"/>
</dbReference>
<dbReference type="GeneID" id="101887529"/>
<dbReference type="OrthoDB" id="7743350at2759"/>
<dbReference type="AlphaFoldDB" id="A0A1I8NGI2"/>
<accession>A0A1I8NGI2</accession>
<name>A0A1I8NGI2_MUSDO</name>
<dbReference type="RefSeq" id="XP_005189867.1">
    <property type="nucleotide sequence ID" value="XM_005189810.3"/>
</dbReference>
<proteinExistence type="predicted"/>
<keyword evidence="1" id="KW-0732">Signal</keyword>
<evidence type="ECO:0000313" key="3">
    <source>
        <dbReference type="Proteomes" id="UP001652621"/>
    </source>
</evidence>
<dbReference type="PANTHER" id="PTHR12336">
    <property type="entry name" value="ADULT CUTICLE PROTEIN 1-RELATED"/>
    <property type="match status" value="1"/>
</dbReference>
<sequence length="137" mass="13252">MKVSAAILSTLALGMGAQASVLPLVTEVAGSGLSYTAVSSPVVASPWAPWGHHSVVAAHVAPPAAVEVHAPAVVASPAPAAVAVHAAPNVAVHAPVVVPAAEGTYVAKTRGAVHTAPLSGHVNSVANINLAPAPGTL</sequence>
<dbReference type="eggNOG" id="ENOG502T9P8">
    <property type="taxonomic scope" value="Eukaryota"/>
</dbReference>
<reference evidence="2" key="1">
    <citation type="submission" date="2020-05" db="UniProtKB">
        <authorList>
            <consortium name="EnsemblMetazoa"/>
        </authorList>
    </citation>
    <scope>IDENTIFICATION</scope>
    <source>
        <strain evidence="2">Aabys</strain>
    </source>
</reference>
<evidence type="ECO:0000313" key="2">
    <source>
        <dbReference type="EnsemblMetazoa" id="MDOA014897-PA"/>
    </source>
</evidence>
<dbReference type="Proteomes" id="UP001652621">
    <property type="component" value="Unplaced"/>
</dbReference>
<feature type="chain" id="PRO_5044561767" evidence="1">
    <location>
        <begin position="20"/>
        <end position="137"/>
    </location>
</feature>
<dbReference type="VEuPathDB" id="VectorBase:MDOA014897"/>
<reference evidence="4" key="2">
    <citation type="submission" date="2025-04" db="UniProtKB">
        <authorList>
            <consortium name="RefSeq"/>
        </authorList>
    </citation>
    <scope>IDENTIFICATION</scope>
    <source>
        <strain evidence="4">Aabys</strain>
    </source>
</reference>
<evidence type="ECO:0000256" key="1">
    <source>
        <dbReference type="SAM" id="SignalP"/>
    </source>
</evidence>
<gene>
    <name evidence="2" type="primary">101887529</name>
    <name evidence="4" type="synonym">LOC101887529</name>
</gene>
<dbReference type="VEuPathDB" id="VectorBase:MDOMA2_019158"/>
<dbReference type="EnsemblMetazoa" id="MDOA014897-RA">
    <property type="protein sequence ID" value="MDOA014897-PA"/>
    <property type="gene ID" value="MDOA014897"/>
</dbReference>
<protein>
    <submittedName>
        <fullName evidence="4">Adult cuticle protein 1</fullName>
    </submittedName>
</protein>
<keyword evidence="3" id="KW-1185">Reference proteome</keyword>
<dbReference type="PANTHER" id="PTHR12336:SF0">
    <property type="entry name" value="ADULT CUTICLE PROTEIN 1-RELATED"/>
    <property type="match status" value="1"/>
</dbReference>
<dbReference type="Pfam" id="PF15955">
    <property type="entry name" value="Cuticle_4"/>
    <property type="match status" value="1"/>
</dbReference>
<organism evidence="2">
    <name type="scientific">Musca domestica</name>
    <name type="common">House fly</name>
    <dbReference type="NCBI Taxonomy" id="7370"/>
    <lineage>
        <taxon>Eukaryota</taxon>
        <taxon>Metazoa</taxon>
        <taxon>Ecdysozoa</taxon>
        <taxon>Arthropoda</taxon>
        <taxon>Hexapoda</taxon>
        <taxon>Insecta</taxon>
        <taxon>Pterygota</taxon>
        <taxon>Neoptera</taxon>
        <taxon>Endopterygota</taxon>
        <taxon>Diptera</taxon>
        <taxon>Brachycera</taxon>
        <taxon>Muscomorpha</taxon>
        <taxon>Muscoidea</taxon>
        <taxon>Muscidae</taxon>
        <taxon>Musca</taxon>
    </lineage>
</organism>
<evidence type="ECO:0000313" key="4">
    <source>
        <dbReference type="RefSeq" id="XP_005189867.1"/>
    </source>
</evidence>